<accession>A0A2P2KTT7</accession>
<evidence type="ECO:0000313" key="1">
    <source>
        <dbReference type="EMBL" id="MBX09141.1"/>
    </source>
</evidence>
<name>A0A2P2KTT7_RHIMU</name>
<organism evidence="1">
    <name type="scientific">Rhizophora mucronata</name>
    <name type="common">Asiatic mangrove</name>
    <dbReference type="NCBI Taxonomy" id="61149"/>
    <lineage>
        <taxon>Eukaryota</taxon>
        <taxon>Viridiplantae</taxon>
        <taxon>Streptophyta</taxon>
        <taxon>Embryophyta</taxon>
        <taxon>Tracheophyta</taxon>
        <taxon>Spermatophyta</taxon>
        <taxon>Magnoliopsida</taxon>
        <taxon>eudicotyledons</taxon>
        <taxon>Gunneridae</taxon>
        <taxon>Pentapetalae</taxon>
        <taxon>rosids</taxon>
        <taxon>fabids</taxon>
        <taxon>Malpighiales</taxon>
        <taxon>Rhizophoraceae</taxon>
        <taxon>Rhizophora</taxon>
    </lineage>
</organism>
<proteinExistence type="predicted"/>
<dbReference type="AlphaFoldDB" id="A0A2P2KTT7"/>
<sequence>MASNNDCGFRDFDMERFQLSKHFCFPWPVNVSIISVSALLGWPHGLCACLQIS</sequence>
<dbReference type="EMBL" id="GGEC01028657">
    <property type="protein sequence ID" value="MBX09141.1"/>
    <property type="molecule type" value="Transcribed_RNA"/>
</dbReference>
<dbReference type="PANTHER" id="PTHR43991:SF42">
    <property type="entry name" value="TRANSCRIPTION FACTOR WD40-LIKE FAMILY-RELATED"/>
    <property type="match status" value="1"/>
</dbReference>
<protein>
    <submittedName>
        <fullName evidence="1">WD-40 repeat family protein</fullName>
    </submittedName>
</protein>
<reference evidence="1" key="1">
    <citation type="submission" date="2018-02" db="EMBL/GenBank/DDBJ databases">
        <title>Rhizophora mucronata_Transcriptome.</title>
        <authorList>
            <person name="Meera S.P."/>
            <person name="Sreeshan A."/>
            <person name="Augustine A."/>
        </authorList>
    </citation>
    <scope>NUCLEOTIDE SEQUENCE</scope>
    <source>
        <tissue evidence="1">Leaf</tissue>
    </source>
</reference>
<dbReference type="PANTHER" id="PTHR43991">
    <property type="entry name" value="WD REPEAT PROTEIN (AFU_ORTHOLOGUE AFUA_8G05640)-RELATED"/>
    <property type="match status" value="1"/>
</dbReference>